<evidence type="ECO:0000313" key="2">
    <source>
        <dbReference type="Proteomes" id="UP001476798"/>
    </source>
</evidence>
<gene>
    <name evidence="1" type="ORF">GOODEAATRI_013254</name>
</gene>
<evidence type="ECO:0000313" key="1">
    <source>
        <dbReference type="EMBL" id="MEQ2161800.1"/>
    </source>
</evidence>
<dbReference type="Proteomes" id="UP001476798">
    <property type="component" value="Unassembled WGS sequence"/>
</dbReference>
<organism evidence="1 2">
    <name type="scientific">Goodea atripinnis</name>
    <dbReference type="NCBI Taxonomy" id="208336"/>
    <lineage>
        <taxon>Eukaryota</taxon>
        <taxon>Metazoa</taxon>
        <taxon>Chordata</taxon>
        <taxon>Craniata</taxon>
        <taxon>Vertebrata</taxon>
        <taxon>Euteleostomi</taxon>
        <taxon>Actinopterygii</taxon>
        <taxon>Neopterygii</taxon>
        <taxon>Teleostei</taxon>
        <taxon>Neoteleostei</taxon>
        <taxon>Acanthomorphata</taxon>
        <taxon>Ovalentaria</taxon>
        <taxon>Atherinomorphae</taxon>
        <taxon>Cyprinodontiformes</taxon>
        <taxon>Goodeidae</taxon>
        <taxon>Goodea</taxon>
    </lineage>
</organism>
<dbReference type="PANTHER" id="PTHR34094:SF1">
    <property type="entry name" value="PROTEIN FAM185A"/>
    <property type="match status" value="1"/>
</dbReference>
<protein>
    <submittedName>
        <fullName evidence="1">Uncharacterized protein</fullName>
    </submittedName>
</protein>
<comment type="caution">
    <text evidence="1">The sequence shown here is derived from an EMBL/GenBank/DDBJ whole genome shotgun (WGS) entry which is preliminary data.</text>
</comment>
<name>A0ABV0MRQ5_9TELE</name>
<dbReference type="EMBL" id="JAHRIO010010878">
    <property type="protein sequence ID" value="MEQ2161800.1"/>
    <property type="molecule type" value="Genomic_DNA"/>
</dbReference>
<dbReference type="PANTHER" id="PTHR34094">
    <property type="match status" value="1"/>
</dbReference>
<sequence>MFWISAAQRGSTGLFPRRWSLTSSLTAVTTPRCPLLTSRYFSSSDPAKAPTHDEVEAPPVRQWALAVSPFTTVRARLSCNICIRPLDVHAYPEANRALISVHCTDSNQRDLMENLHVHYDEQSQELLISAEKVNSNVTIEMDAPIKSNLFITTEGRGNVQVKKMECDICKVQTEKGTCLLHSVKVGISSLSQEQSKVLLVTIYKYSKKILYF</sequence>
<accession>A0ABV0MRQ5</accession>
<reference evidence="1 2" key="1">
    <citation type="submission" date="2021-06" db="EMBL/GenBank/DDBJ databases">
        <authorList>
            <person name="Palmer J.M."/>
        </authorList>
    </citation>
    <scope>NUCLEOTIDE SEQUENCE [LARGE SCALE GENOMIC DNA]</scope>
    <source>
        <strain evidence="1 2">GA_2019</strain>
        <tissue evidence="1">Muscle</tissue>
    </source>
</reference>
<proteinExistence type="predicted"/>
<keyword evidence="2" id="KW-1185">Reference proteome</keyword>